<dbReference type="HAMAP" id="MF_00532_B">
    <property type="entry name" value="Ribosomal_uS9_B"/>
    <property type="match status" value="1"/>
</dbReference>
<evidence type="ECO:0000313" key="8">
    <source>
        <dbReference type="Proteomes" id="UP000325081"/>
    </source>
</evidence>
<sequence>MLYHQPHSVSSVLANPKASPMAMATTLSSLTSSFSSLSFSSQISSKPFHSISFAPPKPFSLKSAAPKFPALIVASSAAEVDSSAAEFDFSAAEVASSPDEVADSNVVEAVDIKKLVKSRLPGGFAAQTLIGTGRRKCAIARVVLTEGTGNVYINCREAKEYLQGNPEWLRYVKTPLEAFGYENSYDVFVKAHGGGLSGQAQAICLGVARALLKVSATHRPTLKEKGLLTRDTRVVERKKVGLKKARKRPQYSKR</sequence>
<gene>
    <name evidence="7" type="ORF">STAS_25054</name>
</gene>
<keyword evidence="8" id="KW-1185">Reference proteome</keyword>
<evidence type="ECO:0000256" key="6">
    <source>
        <dbReference type="RuleBase" id="RU003815"/>
    </source>
</evidence>
<comment type="similarity">
    <text evidence="1 6">Belongs to the universal ribosomal protein uS9 family.</text>
</comment>
<comment type="caution">
    <text evidence="7">The sequence shown here is derived from an EMBL/GenBank/DDBJ whole genome shotgun (WGS) entry which is preliminary data.</text>
</comment>
<dbReference type="PANTHER" id="PTHR21569:SF1">
    <property type="entry name" value="SMALL RIBOSOMAL SUBUNIT PROTEIN US9M"/>
    <property type="match status" value="1"/>
</dbReference>
<keyword evidence="2 6" id="KW-0689">Ribosomal protein</keyword>
<dbReference type="Pfam" id="PF00380">
    <property type="entry name" value="Ribosomal_S9"/>
    <property type="match status" value="1"/>
</dbReference>
<protein>
    <recommendedName>
        <fullName evidence="4">Small ribosomal subunit protein uS9c</fullName>
    </recommendedName>
    <alternativeName>
        <fullName evidence="5">30S ribosomal protein S9, chloroplastic</fullName>
    </alternativeName>
</protein>
<reference evidence="8" key="1">
    <citation type="journal article" date="2019" name="Curr. Biol.">
        <title>Genome Sequence of Striga asiatica Provides Insight into the Evolution of Plant Parasitism.</title>
        <authorList>
            <person name="Yoshida S."/>
            <person name="Kim S."/>
            <person name="Wafula E.K."/>
            <person name="Tanskanen J."/>
            <person name="Kim Y.M."/>
            <person name="Honaas L."/>
            <person name="Yang Z."/>
            <person name="Spallek T."/>
            <person name="Conn C.E."/>
            <person name="Ichihashi Y."/>
            <person name="Cheong K."/>
            <person name="Cui S."/>
            <person name="Der J.P."/>
            <person name="Gundlach H."/>
            <person name="Jiao Y."/>
            <person name="Hori C."/>
            <person name="Ishida J.K."/>
            <person name="Kasahara H."/>
            <person name="Kiba T."/>
            <person name="Kim M.S."/>
            <person name="Koo N."/>
            <person name="Laohavisit A."/>
            <person name="Lee Y.H."/>
            <person name="Lumba S."/>
            <person name="McCourt P."/>
            <person name="Mortimer J.C."/>
            <person name="Mutuku J.M."/>
            <person name="Nomura T."/>
            <person name="Sasaki-Sekimoto Y."/>
            <person name="Seto Y."/>
            <person name="Wang Y."/>
            <person name="Wakatake T."/>
            <person name="Sakakibara H."/>
            <person name="Demura T."/>
            <person name="Yamaguchi S."/>
            <person name="Yoneyama K."/>
            <person name="Manabe R.I."/>
            <person name="Nelson D.C."/>
            <person name="Schulman A.H."/>
            <person name="Timko M.P."/>
            <person name="dePamphilis C.W."/>
            <person name="Choi D."/>
            <person name="Shirasu K."/>
        </authorList>
    </citation>
    <scope>NUCLEOTIDE SEQUENCE [LARGE SCALE GENOMIC DNA]</scope>
    <source>
        <strain evidence="8">cv. UVA1</strain>
    </source>
</reference>
<evidence type="ECO:0000256" key="5">
    <source>
        <dbReference type="ARBA" id="ARBA00035437"/>
    </source>
</evidence>
<evidence type="ECO:0000256" key="4">
    <source>
        <dbReference type="ARBA" id="ARBA00035152"/>
    </source>
</evidence>
<dbReference type="InterPro" id="IPR000754">
    <property type="entry name" value="Ribosomal_uS9"/>
</dbReference>
<dbReference type="FunFam" id="3.30.230.10:FF:000001">
    <property type="entry name" value="30S ribosomal protein S9"/>
    <property type="match status" value="1"/>
</dbReference>
<accession>A0A5A7QTZ8</accession>
<organism evidence="7 8">
    <name type="scientific">Striga asiatica</name>
    <name type="common">Asiatic witchweed</name>
    <name type="synonym">Buchnera asiatica</name>
    <dbReference type="NCBI Taxonomy" id="4170"/>
    <lineage>
        <taxon>Eukaryota</taxon>
        <taxon>Viridiplantae</taxon>
        <taxon>Streptophyta</taxon>
        <taxon>Embryophyta</taxon>
        <taxon>Tracheophyta</taxon>
        <taxon>Spermatophyta</taxon>
        <taxon>Magnoliopsida</taxon>
        <taxon>eudicotyledons</taxon>
        <taxon>Gunneridae</taxon>
        <taxon>Pentapetalae</taxon>
        <taxon>asterids</taxon>
        <taxon>lamiids</taxon>
        <taxon>Lamiales</taxon>
        <taxon>Orobanchaceae</taxon>
        <taxon>Buchnereae</taxon>
        <taxon>Striga</taxon>
    </lineage>
</organism>
<evidence type="ECO:0000256" key="3">
    <source>
        <dbReference type="ARBA" id="ARBA00023274"/>
    </source>
</evidence>
<dbReference type="Gene3D" id="3.30.230.10">
    <property type="match status" value="1"/>
</dbReference>
<dbReference type="EMBL" id="BKCP01008070">
    <property type="protein sequence ID" value="GER47917.1"/>
    <property type="molecule type" value="Genomic_DNA"/>
</dbReference>
<dbReference type="Proteomes" id="UP000325081">
    <property type="component" value="Unassembled WGS sequence"/>
</dbReference>
<dbReference type="GO" id="GO:0000312">
    <property type="term" value="C:plastid small ribosomal subunit"/>
    <property type="evidence" value="ECO:0007669"/>
    <property type="project" value="TreeGrafter"/>
</dbReference>
<dbReference type="GO" id="GO:0003723">
    <property type="term" value="F:RNA binding"/>
    <property type="evidence" value="ECO:0007669"/>
    <property type="project" value="TreeGrafter"/>
</dbReference>
<dbReference type="InterPro" id="IPR014721">
    <property type="entry name" value="Ribsml_uS5_D2-typ_fold_subgr"/>
</dbReference>
<keyword evidence="3 6" id="KW-0687">Ribonucleoprotein</keyword>
<dbReference type="NCBIfam" id="NF001099">
    <property type="entry name" value="PRK00132.1"/>
    <property type="match status" value="1"/>
</dbReference>
<dbReference type="PROSITE" id="PS00360">
    <property type="entry name" value="RIBOSOMAL_S9"/>
    <property type="match status" value="1"/>
</dbReference>
<evidence type="ECO:0000256" key="2">
    <source>
        <dbReference type="ARBA" id="ARBA00022980"/>
    </source>
</evidence>
<name>A0A5A7QTZ8_STRAF</name>
<dbReference type="InterPro" id="IPR020574">
    <property type="entry name" value="Ribosomal_uS9_CS"/>
</dbReference>
<dbReference type="GO" id="GO:0003735">
    <property type="term" value="F:structural constituent of ribosome"/>
    <property type="evidence" value="ECO:0007669"/>
    <property type="project" value="InterPro"/>
</dbReference>
<dbReference type="InterPro" id="IPR023035">
    <property type="entry name" value="Ribosomal_uS9_bac/plastid"/>
</dbReference>
<proteinExistence type="inferred from homology"/>
<dbReference type="GO" id="GO:0006412">
    <property type="term" value="P:translation"/>
    <property type="evidence" value="ECO:0007669"/>
    <property type="project" value="InterPro"/>
</dbReference>
<dbReference type="AlphaFoldDB" id="A0A5A7QTZ8"/>
<dbReference type="SUPFAM" id="SSF54211">
    <property type="entry name" value="Ribosomal protein S5 domain 2-like"/>
    <property type="match status" value="1"/>
</dbReference>
<dbReference type="InterPro" id="IPR020568">
    <property type="entry name" value="Ribosomal_Su5_D2-typ_SF"/>
</dbReference>
<evidence type="ECO:0000313" key="7">
    <source>
        <dbReference type="EMBL" id="GER47917.1"/>
    </source>
</evidence>
<dbReference type="OrthoDB" id="10254627at2759"/>
<dbReference type="PANTHER" id="PTHR21569">
    <property type="entry name" value="RIBOSOMAL PROTEIN S9"/>
    <property type="match status" value="1"/>
</dbReference>
<evidence type="ECO:0000256" key="1">
    <source>
        <dbReference type="ARBA" id="ARBA00005251"/>
    </source>
</evidence>